<evidence type="ECO:0000313" key="5">
    <source>
        <dbReference type="Proteomes" id="UP000465240"/>
    </source>
</evidence>
<evidence type="ECO:0000256" key="1">
    <source>
        <dbReference type="ARBA" id="ARBA00022729"/>
    </source>
</evidence>
<dbReference type="PANTHER" id="PTHR21666">
    <property type="entry name" value="PEPTIDASE-RELATED"/>
    <property type="match status" value="1"/>
</dbReference>
<dbReference type="CDD" id="cd12797">
    <property type="entry name" value="M23_peptidase"/>
    <property type="match status" value="1"/>
</dbReference>
<keyword evidence="1 2" id="KW-0732">Signal</keyword>
<evidence type="ECO:0000259" key="3">
    <source>
        <dbReference type="Pfam" id="PF01551"/>
    </source>
</evidence>
<protein>
    <recommendedName>
        <fullName evidence="3">M23ase beta-sheet core domain-containing protein</fullName>
    </recommendedName>
</protein>
<accession>A0ABQ1C1M0</accession>
<feature type="chain" id="PRO_5047400971" description="M23ase beta-sheet core domain-containing protein" evidence="2">
    <location>
        <begin position="20"/>
        <end position="182"/>
    </location>
</feature>
<dbReference type="Pfam" id="PF01551">
    <property type="entry name" value="Peptidase_M23"/>
    <property type="match status" value="1"/>
</dbReference>
<dbReference type="InterPro" id="IPR050570">
    <property type="entry name" value="Cell_wall_metabolism_enzyme"/>
</dbReference>
<dbReference type="RefSeq" id="WP_370530922.1">
    <property type="nucleotide sequence ID" value="NZ_BLKX01000001.1"/>
</dbReference>
<keyword evidence="5" id="KW-1185">Reference proteome</keyword>
<name>A0ABQ1C1M0_9MYCO</name>
<dbReference type="EMBL" id="BLKX01000001">
    <property type="protein sequence ID" value="GFG78326.1"/>
    <property type="molecule type" value="Genomic_DNA"/>
</dbReference>
<proteinExistence type="predicted"/>
<feature type="signal peptide" evidence="2">
    <location>
        <begin position="1"/>
        <end position="19"/>
    </location>
</feature>
<gene>
    <name evidence="4" type="ORF">MPRG_16020</name>
</gene>
<dbReference type="InterPro" id="IPR016047">
    <property type="entry name" value="M23ase_b-sheet_dom"/>
</dbReference>
<reference evidence="4 5" key="1">
    <citation type="journal article" date="2019" name="Emerg. Microbes Infect.">
        <title>Comprehensive subspecies identification of 175 nontuberculous mycobacteria species based on 7547 genomic profiles.</title>
        <authorList>
            <person name="Matsumoto Y."/>
            <person name="Kinjo T."/>
            <person name="Motooka D."/>
            <person name="Nabeya D."/>
            <person name="Jung N."/>
            <person name="Uechi K."/>
            <person name="Horii T."/>
            <person name="Iida T."/>
            <person name="Fujita J."/>
            <person name="Nakamura S."/>
        </authorList>
    </citation>
    <scope>NUCLEOTIDE SEQUENCE [LARGE SCALE GENOMIC DNA]</scope>
    <source>
        <strain evidence="4 5">JCM 18565</strain>
    </source>
</reference>
<feature type="domain" description="M23ase beta-sheet core" evidence="3">
    <location>
        <begin position="48"/>
        <end position="135"/>
    </location>
</feature>
<dbReference type="PANTHER" id="PTHR21666:SF289">
    <property type="entry name" value="L-ALA--D-GLU ENDOPEPTIDASE"/>
    <property type="match status" value="1"/>
</dbReference>
<comment type="caution">
    <text evidence="4">The sequence shown here is derived from an EMBL/GenBank/DDBJ whole genome shotgun (WGS) entry which is preliminary data.</text>
</comment>
<dbReference type="InterPro" id="IPR011055">
    <property type="entry name" value="Dup_hybrid_motif"/>
</dbReference>
<dbReference type="Proteomes" id="UP000465240">
    <property type="component" value="Unassembled WGS sequence"/>
</dbReference>
<evidence type="ECO:0000256" key="2">
    <source>
        <dbReference type="SAM" id="SignalP"/>
    </source>
</evidence>
<dbReference type="Gene3D" id="2.70.70.10">
    <property type="entry name" value="Glucose Permease (Domain IIA)"/>
    <property type="match status" value="1"/>
</dbReference>
<evidence type="ECO:0000313" key="4">
    <source>
        <dbReference type="EMBL" id="GFG78326.1"/>
    </source>
</evidence>
<organism evidence="4 5">
    <name type="scientific">Mycobacterium paragordonae</name>
    <dbReference type="NCBI Taxonomy" id="1389713"/>
    <lineage>
        <taxon>Bacteria</taxon>
        <taxon>Bacillati</taxon>
        <taxon>Actinomycetota</taxon>
        <taxon>Actinomycetes</taxon>
        <taxon>Mycobacteriales</taxon>
        <taxon>Mycobacteriaceae</taxon>
        <taxon>Mycobacterium</taxon>
    </lineage>
</organism>
<sequence>MLLGLFVCWVLLNAPPADAAGGRLEWPLRPAPAVLRTFDAPSPNWQAGHRGVDLAGRPGQPVYAAGDATVVFAGLLAGRPVVSLAHSGGLHTSYEPVRARVRAGQTVASGTVIGELAAGHAGCPAAACLHWGAMWGSASRADYIDPLGLLAATPVRLKPLTGQARGCAWSCTARSRETATWV</sequence>
<dbReference type="SUPFAM" id="SSF51261">
    <property type="entry name" value="Duplicated hybrid motif"/>
    <property type="match status" value="1"/>
</dbReference>